<reference evidence="2 3" key="1">
    <citation type="submission" date="2016-10" db="EMBL/GenBank/DDBJ databases">
        <authorList>
            <person name="de Groot N.N."/>
        </authorList>
    </citation>
    <scope>NUCLEOTIDE SEQUENCE [LARGE SCALE GENOMIC DNA]</scope>
    <source>
        <strain evidence="2 3">DSM 17925</strain>
    </source>
</reference>
<gene>
    <name evidence="2" type="ORF">SAMN04488515_1077</name>
</gene>
<sequence length="40" mass="4202">MTKDIKSAIKRSQDTIIADALGAVALLVMLFVGLSLPGMI</sequence>
<dbReference type="EMBL" id="FOIZ01000001">
    <property type="protein sequence ID" value="SEW10705.1"/>
    <property type="molecule type" value="Genomic_DNA"/>
</dbReference>
<feature type="transmembrane region" description="Helical" evidence="1">
    <location>
        <begin position="16"/>
        <end position="36"/>
    </location>
</feature>
<proteinExistence type="predicted"/>
<dbReference type="AlphaFoldDB" id="A0A1I0PAW1"/>
<keyword evidence="1" id="KW-0472">Membrane</keyword>
<protein>
    <submittedName>
        <fullName evidence="2">Uncharacterized protein</fullName>
    </submittedName>
</protein>
<evidence type="ECO:0000313" key="3">
    <source>
        <dbReference type="Proteomes" id="UP000199167"/>
    </source>
</evidence>
<dbReference type="STRING" id="364200.SAMN04488515_1077"/>
<keyword evidence="1" id="KW-0812">Transmembrane</keyword>
<dbReference type="Proteomes" id="UP000199167">
    <property type="component" value="Unassembled WGS sequence"/>
</dbReference>
<evidence type="ECO:0000256" key="1">
    <source>
        <dbReference type="SAM" id="Phobius"/>
    </source>
</evidence>
<dbReference type="RefSeq" id="WP_278246565.1">
    <property type="nucleotide sequence ID" value="NZ_FOIZ01000001.1"/>
</dbReference>
<keyword evidence="3" id="KW-1185">Reference proteome</keyword>
<organism evidence="2 3">
    <name type="scientific">Cognatiyoonia koreensis</name>
    <dbReference type="NCBI Taxonomy" id="364200"/>
    <lineage>
        <taxon>Bacteria</taxon>
        <taxon>Pseudomonadati</taxon>
        <taxon>Pseudomonadota</taxon>
        <taxon>Alphaproteobacteria</taxon>
        <taxon>Rhodobacterales</taxon>
        <taxon>Paracoccaceae</taxon>
        <taxon>Cognatiyoonia</taxon>
    </lineage>
</organism>
<name>A0A1I0PAW1_9RHOB</name>
<evidence type="ECO:0000313" key="2">
    <source>
        <dbReference type="EMBL" id="SEW10705.1"/>
    </source>
</evidence>
<keyword evidence="1" id="KW-1133">Transmembrane helix</keyword>
<accession>A0A1I0PAW1</accession>